<dbReference type="InterPro" id="IPR037682">
    <property type="entry name" value="TonB_C"/>
</dbReference>
<dbReference type="Pfam" id="PF03544">
    <property type="entry name" value="TonB_C"/>
    <property type="match status" value="1"/>
</dbReference>
<keyword evidence="6" id="KW-0812">Transmembrane</keyword>
<evidence type="ECO:0000256" key="5">
    <source>
        <dbReference type="ARBA" id="ARBA00022519"/>
    </source>
</evidence>
<evidence type="ECO:0000256" key="7">
    <source>
        <dbReference type="ARBA" id="ARBA00022927"/>
    </source>
</evidence>
<sequence>MKTMDPLKIISVLLALAAGGGVGACRKQHRPAAGADASVLRQDVTRNDTVTVSDLPGSSVERRPSPCEEIYELVEEMPAFPGGQEELRRYISGHLRYPGPEAGKEIEGKAVVRLAVMSDGSVGEVRIARSLDPYLDKEAVRVVSEMPRWIPGRHEGKAVNVWVVLPVEFARDASGGLRLK</sequence>
<dbReference type="GO" id="GO:0055085">
    <property type="term" value="P:transmembrane transport"/>
    <property type="evidence" value="ECO:0007669"/>
    <property type="project" value="InterPro"/>
</dbReference>
<dbReference type="AlphaFoldDB" id="A0A948TNE7"/>
<evidence type="ECO:0000256" key="9">
    <source>
        <dbReference type="ARBA" id="ARBA00023136"/>
    </source>
</evidence>
<evidence type="ECO:0000256" key="6">
    <source>
        <dbReference type="ARBA" id="ARBA00022692"/>
    </source>
</evidence>
<dbReference type="SUPFAM" id="SSF74653">
    <property type="entry name" value="TolA/TonB C-terminal domain"/>
    <property type="match status" value="1"/>
</dbReference>
<gene>
    <name evidence="11" type="ORF">H9928_08770</name>
</gene>
<evidence type="ECO:0000256" key="8">
    <source>
        <dbReference type="ARBA" id="ARBA00022989"/>
    </source>
</evidence>
<dbReference type="Proteomes" id="UP000784286">
    <property type="component" value="Unassembled WGS sequence"/>
</dbReference>
<dbReference type="NCBIfam" id="TIGR01352">
    <property type="entry name" value="tonB_Cterm"/>
    <property type="match status" value="1"/>
</dbReference>
<reference evidence="11" key="2">
    <citation type="submission" date="2021-04" db="EMBL/GenBank/DDBJ databases">
        <authorList>
            <person name="Gilroy R."/>
        </authorList>
    </citation>
    <scope>NUCLEOTIDE SEQUENCE</scope>
    <source>
        <strain evidence="11">8470</strain>
    </source>
</reference>
<reference evidence="11" key="1">
    <citation type="journal article" date="2021" name="PeerJ">
        <title>Extensive microbial diversity within the chicken gut microbiome revealed by metagenomics and culture.</title>
        <authorList>
            <person name="Gilroy R."/>
            <person name="Ravi A."/>
            <person name="Getino M."/>
            <person name="Pursley I."/>
            <person name="Horton D.L."/>
            <person name="Alikhan N.F."/>
            <person name="Baker D."/>
            <person name="Gharbi K."/>
            <person name="Hall N."/>
            <person name="Watson M."/>
            <person name="Adriaenssens E.M."/>
            <person name="Foster-Nyarko E."/>
            <person name="Jarju S."/>
            <person name="Secka A."/>
            <person name="Antonio M."/>
            <person name="Oren A."/>
            <person name="Chaudhuri R.R."/>
            <person name="La Ragione R."/>
            <person name="Hildebrand F."/>
            <person name="Pallen M.J."/>
        </authorList>
    </citation>
    <scope>NUCLEOTIDE SEQUENCE</scope>
    <source>
        <strain evidence="11">8470</strain>
    </source>
</reference>
<keyword evidence="3" id="KW-0813">Transport</keyword>
<organism evidence="11 12">
    <name type="scientific">Candidatus Phocaeicola excrementipullorum</name>
    <dbReference type="NCBI Taxonomy" id="2838731"/>
    <lineage>
        <taxon>Bacteria</taxon>
        <taxon>Pseudomonadati</taxon>
        <taxon>Bacteroidota</taxon>
        <taxon>Bacteroidia</taxon>
        <taxon>Bacteroidales</taxon>
        <taxon>Bacteroidaceae</taxon>
        <taxon>Phocaeicola</taxon>
    </lineage>
</organism>
<comment type="caution">
    <text evidence="11">The sequence shown here is derived from an EMBL/GenBank/DDBJ whole genome shotgun (WGS) entry which is preliminary data.</text>
</comment>
<keyword evidence="8" id="KW-1133">Transmembrane helix</keyword>
<dbReference type="PANTHER" id="PTHR33446:SF2">
    <property type="entry name" value="PROTEIN TONB"/>
    <property type="match status" value="1"/>
</dbReference>
<feature type="domain" description="TonB C-terminal" evidence="10">
    <location>
        <begin position="82"/>
        <end position="178"/>
    </location>
</feature>
<dbReference type="GO" id="GO:0098797">
    <property type="term" value="C:plasma membrane protein complex"/>
    <property type="evidence" value="ECO:0007669"/>
    <property type="project" value="TreeGrafter"/>
</dbReference>
<dbReference type="PROSITE" id="PS52015">
    <property type="entry name" value="TONB_CTD"/>
    <property type="match status" value="1"/>
</dbReference>
<accession>A0A948TNE7</accession>
<proteinExistence type="inferred from homology"/>
<dbReference type="EMBL" id="JAHLFJ010000079">
    <property type="protein sequence ID" value="MBU3856628.1"/>
    <property type="molecule type" value="Genomic_DNA"/>
</dbReference>
<protein>
    <submittedName>
        <fullName evidence="11">Energy transducer TonB</fullName>
    </submittedName>
</protein>
<dbReference type="PROSITE" id="PS51257">
    <property type="entry name" value="PROKAR_LIPOPROTEIN"/>
    <property type="match status" value="1"/>
</dbReference>
<evidence type="ECO:0000313" key="12">
    <source>
        <dbReference type="Proteomes" id="UP000784286"/>
    </source>
</evidence>
<comment type="subcellular location">
    <subcellularLocation>
        <location evidence="1">Cell inner membrane</location>
        <topology evidence="1">Single-pass membrane protein</topology>
        <orientation evidence="1">Periplasmic side</orientation>
    </subcellularLocation>
</comment>
<evidence type="ECO:0000256" key="1">
    <source>
        <dbReference type="ARBA" id="ARBA00004383"/>
    </source>
</evidence>
<keyword evidence="7" id="KW-0653">Protein transport</keyword>
<evidence type="ECO:0000313" key="11">
    <source>
        <dbReference type="EMBL" id="MBU3856628.1"/>
    </source>
</evidence>
<name>A0A948TNE7_9BACT</name>
<dbReference type="GO" id="GO:0031992">
    <property type="term" value="F:energy transducer activity"/>
    <property type="evidence" value="ECO:0007669"/>
    <property type="project" value="TreeGrafter"/>
</dbReference>
<keyword evidence="4" id="KW-1003">Cell membrane</keyword>
<dbReference type="InterPro" id="IPR051045">
    <property type="entry name" value="TonB-dependent_transducer"/>
</dbReference>
<dbReference type="InterPro" id="IPR006260">
    <property type="entry name" value="TonB/TolA_C"/>
</dbReference>
<evidence type="ECO:0000256" key="4">
    <source>
        <dbReference type="ARBA" id="ARBA00022475"/>
    </source>
</evidence>
<evidence type="ECO:0000256" key="3">
    <source>
        <dbReference type="ARBA" id="ARBA00022448"/>
    </source>
</evidence>
<comment type="similarity">
    <text evidence="2">Belongs to the TonB family.</text>
</comment>
<evidence type="ECO:0000256" key="2">
    <source>
        <dbReference type="ARBA" id="ARBA00006555"/>
    </source>
</evidence>
<keyword evidence="9" id="KW-0472">Membrane</keyword>
<keyword evidence="5" id="KW-0997">Cell inner membrane</keyword>
<dbReference type="PANTHER" id="PTHR33446">
    <property type="entry name" value="PROTEIN TONB-RELATED"/>
    <property type="match status" value="1"/>
</dbReference>
<dbReference type="GO" id="GO:0015031">
    <property type="term" value="P:protein transport"/>
    <property type="evidence" value="ECO:0007669"/>
    <property type="project" value="UniProtKB-KW"/>
</dbReference>
<dbReference type="Gene3D" id="3.30.1150.10">
    <property type="match status" value="1"/>
</dbReference>
<evidence type="ECO:0000259" key="10">
    <source>
        <dbReference type="PROSITE" id="PS52015"/>
    </source>
</evidence>